<evidence type="ECO:0000259" key="6">
    <source>
        <dbReference type="PROSITE" id="PS51829"/>
    </source>
</evidence>
<dbReference type="EMBL" id="FOYQ01000001">
    <property type="protein sequence ID" value="SFR34317.1"/>
    <property type="molecule type" value="Genomic_DNA"/>
</dbReference>
<dbReference type="NCBIfam" id="TIGR04183">
    <property type="entry name" value="Por_Secre_tail"/>
    <property type="match status" value="1"/>
</dbReference>
<keyword evidence="8" id="KW-1185">Reference proteome</keyword>
<dbReference type="Pfam" id="PF01483">
    <property type="entry name" value="P_proprotein"/>
    <property type="match status" value="1"/>
</dbReference>
<dbReference type="InterPro" id="IPR036116">
    <property type="entry name" value="FN3_sf"/>
</dbReference>
<dbReference type="GO" id="GO:0006508">
    <property type="term" value="P:proteolysis"/>
    <property type="evidence" value="ECO:0007669"/>
    <property type="project" value="UniProtKB-KW"/>
</dbReference>
<dbReference type="Gene3D" id="2.60.40.10">
    <property type="entry name" value="Immunoglobulins"/>
    <property type="match status" value="2"/>
</dbReference>
<dbReference type="AlphaFoldDB" id="A0A1I6FWZ1"/>
<organism evidence="7 8">
    <name type="scientific">Robiginitalea myxolifaciens</name>
    <dbReference type="NCBI Taxonomy" id="400055"/>
    <lineage>
        <taxon>Bacteria</taxon>
        <taxon>Pseudomonadati</taxon>
        <taxon>Bacteroidota</taxon>
        <taxon>Flavobacteriia</taxon>
        <taxon>Flavobacteriales</taxon>
        <taxon>Flavobacteriaceae</taxon>
        <taxon>Robiginitalea</taxon>
    </lineage>
</organism>
<name>A0A1I6FWZ1_9FLAO</name>
<dbReference type="SUPFAM" id="SSF49785">
    <property type="entry name" value="Galactose-binding domain-like"/>
    <property type="match status" value="1"/>
</dbReference>
<dbReference type="STRING" id="400055.SAMN04490243_0813"/>
<dbReference type="RefSeq" id="WP_177218253.1">
    <property type="nucleotide sequence ID" value="NZ_FOYQ01000001.1"/>
</dbReference>
<dbReference type="SUPFAM" id="SSF55486">
    <property type="entry name" value="Metalloproteases ('zincins'), catalytic domain"/>
    <property type="match status" value="1"/>
</dbReference>
<keyword evidence="3" id="KW-0378">Hydrolase</keyword>
<accession>A0A1I6FWZ1</accession>
<gene>
    <name evidence="7" type="ORF">SAMN04490243_0813</name>
</gene>
<dbReference type="CDD" id="cd00063">
    <property type="entry name" value="FN3"/>
    <property type="match status" value="1"/>
</dbReference>
<feature type="chain" id="PRO_5011527602" evidence="4">
    <location>
        <begin position="23"/>
        <end position="1258"/>
    </location>
</feature>
<evidence type="ECO:0000256" key="3">
    <source>
        <dbReference type="ARBA" id="ARBA00022801"/>
    </source>
</evidence>
<dbReference type="Gene3D" id="2.60.120.260">
    <property type="entry name" value="Galactose-binding domain-like"/>
    <property type="match status" value="1"/>
</dbReference>
<feature type="domain" description="P/Homo B" evidence="6">
    <location>
        <begin position="836"/>
        <end position="987"/>
    </location>
</feature>
<proteinExistence type="predicted"/>
<evidence type="ECO:0000256" key="1">
    <source>
        <dbReference type="ARBA" id="ARBA00022670"/>
    </source>
</evidence>
<dbReference type="PROSITE" id="PS51829">
    <property type="entry name" value="P_HOMO_B"/>
    <property type="match status" value="1"/>
</dbReference>
<keyword evidence="1" id="KW-0645">Protease</keyword>
<dbReference type="Proteomes" id="UP000199534">
    <property type="component" value="Unassembled WGS sequence"/>
</dbReference>
<evidence type="ECO:0000256" key="2">
    <source>
        <dbReference type="ARBA" id="ARBA00022729"/>
    </source>
</evidence>
<evidence type="ECO:0000259" key="5">
    <source>
        <dbReference type="PROSITE" id="PS50853"/>
    </source>
</evidence>
<dbReference type="Pfam" id="PF13583">
    <property type="entry name" value="Reprolysin_4"/>
    <property type="match status" value="1"/>
</dbReference>
<evidence type="ECO:0000313" key="8">
    <source>
        <dbReference type="Proteomes" id="UP000199534"/>
    </source>
</evidence>
<feature type="domain" description="Fibronectin type-III" evidence="5">
    <location>
        <begin position="746"/>
        <end position="840"/>
    </location>
</feature>
<dbReference type="InterPro" id="IPR003961">
    <property type="entry name" value="FN3_dom"/>
</dbReference>
<dbReference type="Gene3D" id="3.40.390.10">
    <property type="entry name" value="Collagenase (Catalytic Domain)"/>
    <property type="match status" value="1"/>
</dbReference>
<dbReference type="InterPro" id="IPR008979">
    <property type="entry name" value="Galactose-bd-like_sf"/>
</dbReference>
<dbReference type="InterPro" id="IPR024079">
    <property type="entry name" value="MetalloPept_cat_dom_sf"/>
</dbReference>
<dbReference type="InterPro" id="IPR002884">
    <property type="entry name" value="P_dom"/>
</dbReference>
<evidence type="ECO:0000313" key="7">
    <source>
        <dbReference type="EMBL" id="SFR34317.1"/>
    </source>
</evidence>
<dbReference type="GO" id="GO:0004252">
    <property type="term" value="F:serine-type endopeptidase activity"/>
    <property type="evidence" value="ECO:0007669"/>
    <property type="project" value="InterPro"/>
</dbReference>
<protein>
    <submittedName>
        <fullName evidence="7">Por secretion system C-terminal sorting domain-containing protein</fullName>
    </submittedName>
</protein>
<evidence type="ECO:0000256" key="4">
    <source>
        <dbReference type="SAM" id="SignalP"/>
    </source>
</evidence>
<dbReference type="SUPFAM" id="SSF49265">
    <property type="entry name" value="Fibronectin type III"/>
    <property type="match status" value="1"/>
</dbReference>
<dbReference type="PROSITE" id="PS50853">
    <property type="entry name" value="FN3"/>
    <property type="match status" value="1"/>
</dbReference>
<dbReference type="InterPro" id="IPR013783">
    <property type="entry name" value="Ig-like_fold"/>
</dbReference>
<dbReference type="InterPro" id="IPR026444">
    <property type="entry name" value="Secre_tail"/>
</dbReference>
<reference evidence="7 8" key="1">
    <citation type="submission" date="2016-10" db="EMBL/GenBank/DDBJ databases">
        <authorList>
            <person name="de Groot N.N."/>
        </authorList>
    </citation>
    <scope>NUCLEOTIDE SEQUENCE [LARGE SCALE GENOMIC DNA]</scope>
    <source>
        <strain evidence="7 8">DSM 21019</strain>
    </source>
</reference>
<feature type="signal peptide" evidence="4">
    <location>
        <begin position="1"/>
        <end position="22"/>
    </location>
</feature>
<sequence>MKTKLRLVLAFPLLFFCFSLWSQDRGELWDEIAGTMDVPVLGIRDAQGYLLRTADLSRTLESLQGQSTRMITVSFPVGEGSIKTFQVEEYSIMHPDLQARYPQIRSYRGFAIDDPQGRQIRFSLSPQGFQGMLLSASGSGDVFIEQHPDRPGNYILFSRKDRDDPIAWKCETEGATASAKTGTDNPSARLVDDGQLRTYRLAVTTTGEYTEYHGGTVPDALAAINASMTRINAIFERDMALRMELIPETDQIIFTDPGTDPFGGNLSSEAQTTLSANIGASAYDIGHLFHRAGATGNAGGIGTVCVDSQKGGAFSATPNPEGDRFDVDFVAHEMGHQFGANHTWSFQSEGTEVQAEPASGTTIMGYAGITQQNDVADFSDDYFHYYSILQMSSYVTGLSCGTTMNLTNLPPVITSQPDYIIPQGTAFVLEGTASDPDGTDVLTYTWEQIDNGVVTQASFGPENPIGASFRSLPPTTDNARYFPSLERIRSGNLTQQNPGSGSAWETVATIERDLNFALTVRDNAFGGGQVTSDLVRVGVRAAAGPFEMTSQSTSQTFQAGSVQNISWDVAGTSDAPINCQELELWLSTNGGLSFDILIDDALPNIGSATIQLPGTPTNQGRFMLKAKNNIFLAVNAANFTITQQDFVLQANRLTAEVCQPDNGAFAINYQRFGSFTEVVSLSMSGLPAGVNANFSPSSVQANDTDVLLTLTGTGGASPGNYDLVLTGTGGGSEFNLPLSIQLLGGTSTAPVLASPTDGAQDVGLRPNLQWIDNPDITSYTVELAADSGFLTLIAQETLAGNSYQVPELQPETEYFWRVSGTDACGAVPFSQEFRFTTAQVSCKTITATGLPIDISPVGTPTVESRITVPDNGTVADIKVSLDIEHSFLSDLIIKLQSPSGTVVTLVSNSCGSAADLVAVFDNSAAPFVCGSNPAISGMVRPLGSFNAFAGESSQGEWILTIDDTLPADGGQLNSFELELCVEGEFRPDADGDGVFDDGDDLCLGTPAGAEVDAFGCEVFRFASNQFQVEIATESCVGQADGSVAISASSPLNYQATLTGNGINRQENFTQEFTFGNLPAGDYELCIDGNDGTNNFEPSCFQVTISGPEPLGVVAQTLADGSGVALALSGAAAYTVRLNGNTQTLDSRTALLQFEQGMNVLEVEAIPSCAGSFRQEYFYSNKPEIAPNPFVDRLEFFLPWPAEVFTLEIFNAAGSLVFSKELQAIENRGETEVPVLPSGLYVVRVSNQGNTATYKLFRQ</sequence>
<keyword evidence="2 4" id="KW-0732">Signal</keyword>
<dbReference type="GO" id="GO:0008237">
    <property type="term" value="F:metallopeptidase activity"/>
    <property type="evidence" value="ECO:0007669"/>
    <property type="project" value="InterPro"/>
</dbReference>